<keyword evidence="6 9" id="KW-0547">Nucleotide-binding</keyword>
<reference evidence="12 13" key="1">
    <citation type="submission" date="2020-08" db="EMBL/GenBank/DDBJ databases">
        <title>Genomic Encyclopedia of Type Strains, Phase IV (KMG-IV): sequencing the most valuable type-strain genomes for metagenomic binning, comparative biology and taxonomic classification.</title>
        <authorList>
            <person name="Goeker M."/>
        </authorList>
    </citation>
    <scope>NUCLEOTIDE SEQUENCE [LARGE SCALE GENOMIC DNA]</scope>
    <source>
        <strain evidence="12 13">DSM 5391</strain>
    </source>
</reference>
<dbReference type="NCBIfam" id="NF004041">
    <property type="entry name" value="PRK05541.1"/>
    <property type="match status" value="1"/>
</dbReference>
<dbReference type="FunFam" id="3.40.50.300:FF:000212">
    <property type="entry name" value="Adenylyl-sulfate kinase"/>
    <property type="match status" value="1"/>
</dbReference>
<accession>A0A7X0HQT3</accession>
<feature type="active site" description="Phosphoserine intermediate" evidence="9">
    <location>
        <position position="111"/>
    </location>
</feature>
<gene>
    <name evidence="9" type="primary">cysC</name>
    <name evidence="12" type="ORF">HNR53_001822</name>
</gene>
<dbReference type="PANTHER" id="PTHR11055">
    <property type="entry name" value="BIFUNCTIONAL 3'-PHOSPHOADENOSINE 5'-PHOSPHOSULFATE SYNTHASE"/>
    <property type="match status" value="1"/>
</dbReference>
<dbReference type="SUPFAM" id="SSF52540">
    <property type="entry name" value="P-loop containing nucleoside triphosphate hydrolases"/>
    <property type="match status" value="1"/>
</dbReference>
<dbReference type="EC" id="2.7.1.25" evidence="9 10"/>
<dbReference type="EMBL" id="JACHGK010000005">
    <property type="protein sequence ID" value="MBB6445204.1"/>
    <property type="molecule type" value="Genomic_DNA"/>
</dbReference>
<sequence length="211" mass="24321">MKKNNSNKNVIWHQSMITKESRQKKHKHKSLIIWFTGLSGSGKSTIANALQNKLYENNVSVYLLDGDNLRHGINKNLTFTEDDRKENIRRTAEIGKLFVDAGIVVLAALISPFQEDRMNARILFEVDEFIEVYVKCSLHECELRDPKGLYKKARKGEIKQFTGIDQPYEVPKNPEIIINTNELSIEECVKIISSYLYEKVHLMHHKGGDHP</sequence>
<feature type="binding site" evidence="9">
    <location>
        <begin position="37"/>
        <end position="44"/>
    </location>
    <ligand>
        <name>ATP</name>
        <dbReference type="ChEBI" id="CHEBI:30616"/>
    </ligand>
</feature>
<evidence type="ECO:0000313" key="13">
    <source>
        <dbReference type="Proteomes" id="UP000531594"/>
    </source>
</evidence>
<evidence type="ECO:0000256" key="4">
    <source>
        <dbReference type="ARBA" id="ARBA00007008"/>
    </source>
</evidence>
<comment type="function">
    <text evidence="2 9 10">Catalyzes the synthesis of activated sulfate.</text>
</comment>
<dbReference type="HAMAP" id="MF_00065">
    <property type="entry name" value="Adenylyl_sulf_kinase"/>
    <property type="match status" value="1"/>
</dbReference>
<dbReference type="GO" id="GO:0000103">
    <property type="term" value="P:sulfate assimilation"/>
    <property type="evidence" value="ECO:0007669"/>
    <property type="project" value="UniProtKB-UniRule"/>
</dbReference>
<evidence type="ECO:0000256" key="3">
    <source>
        <dbReference type="ARBA" id="ARBA00004806"/>
    </source>
</evidence>
<dbReference type="Proteomes" id="UP000531594">
    <property type="component" value="Unassembled WGS sequence"/>
</dbReference>
<dbReference type="AlphaFoldDB" id="A0A7X0HQT3"/>
<dbReference type="NCBIfam" id="NF003013">
    <property type="entry name" value="PRK03846.1"/>
    <property type="match status" value="1"/>
</dbReference>
<organism evidence="12 13">
    <name type="scientific">Bacillus benzoevorans</name>
    <dbReference type="NCBI Taxonomy" id="1456"/>
    <lineage>
        <taxon>Bacteria</taxon>
        <taxon>Bacillati</taxon>
        <taxon>Bacillota</taxon>
        <taxon>Bacilli</taxon>
        <taxon>Bacillales</taxon>
        <taxon>Bacillaceae</taxon>
        <taxon>Bacillus</taxon>
    </lineage>
</organism>
<dbReference type="InterPro" id="IPR002891">
    <property type="entry name" value="APS"/>
</dbReference>
<comment type="similarity">
    <text evidence="4 9 10">Belongs to the APS kinase family.</text>
</comment>
<evidence type="ECO:0000256" key="1">
    <source>
        <dbReference type="ARBA" id="ARBA00001823"/>
    </source>
</evidence>
<evidence type="ECO:0000259" key="11">
    <source>
        <dbReference type="Pfam" id="PF01583"/>
    </source>
</evidence>
<evidence type="ECO:0000313" key="12">
    <source>
        <dbReference type="EMBL" id="MBB6445204.1"/>
    </source>
</evidence>
<evidence type="ECO:0000256" key="2">
    <source>
        <dbReference type="ARBA" id="ARBA00002632"/>
    </source>
</evidence>
<comment type="pathway">
    <text evidence="3 9 10">Sulfur metabolism; hydrogen sulfide biosynthesis; sulfite from sulfate: step 2/3.</text>
</comment>
<keyword evidence="5 9" id="KW-0808">Transferase</keyword>
<dbReference type="Gene3D" id="3.40.50.300">
    <property type="entry name" value="P-loop containing nucleotide triphosphate hydrolases"/>
    <property type="match status" value="1"/>
</dbReference>
<dbReference type="GO" id="GO:0005524">
    <property type="term" value="F:ATP binding"/>
    <property type="evidence" value="ECO:0007669"/>
    <property type="project" value="UniProtKB-UniRule"/>
</dbReference>
<evidence type="ECO:0000256" key="7">
    <source>
        <dbReference type="ARBA" id="ARBA00022777"/>
    </source>
</evidence>
<comment type="caution">
    <text evidence="12">The sequence shown here is derived from an EMBL/GenBank/DDBJ whole genome shotgun (WGS) entry which is preliminary data.</text>
</comment>
<evidence type="ECO:0000256" key="5">
    <source>
        <dbReference type="ARBA" id="ARBA00022679"/>
    </source>
</evidence>
<dbReference type="GO" id="GO:0004020">
    <property type="term" value="F:adenylylsulfate kinase activity"/>
    <property type="evidence" value="ECO:0007669"/>
    <property type="project" value="UniProtKB-UniRule"/>
</dbReference>
<keyword evidence="9" id="KW-0597">Phosphoprotein</keyword>
<comment type="catalytic activity">
    <reaction evidence="1 9 10">
        <text>adenosine 5'-phosphosulfate + ATP = 3'-phosphoadenylyl sulfate + ADP + H(+)</text>
        <dbReference type="Rhea" id="RHEA:24152"/>
        <dbReference type="ChEBI" id="CHEBI:15378"/>
        <dbReference type="ChEBI" id="CHEBI:30616"/>
        <dbReference type="ChEBI" id="CHEBI:58243"/>
        <dbReference type="ChEBI" id="CHEBI:58339"/>
        <dbReference type="ChEBI" id="CHEBI:456216"/>
        <dbReference type="EC" id="2.7.1.25"/>
    </reaction>
</comment>
<protein>
    <recommendedName>
        <fullName evidence="9 10">Adenylyl-sulfate kinase</fullName>
        <ecNumber evidence="9 10">2.7.1.25</ecNumber>
    </recommendedName>
    <alternativeName>
        <fullName evidence="9">APS kinase</fullName>
    </alternativeName>
    <alternativeName>
        <fullName evidence="9">ATP adenosine-5'-phosphosulfate 3'-phosphotransferase</fullName>
    </alternativeName>
    <alternativeName>
        <fullName evidence="9">Adenosine-5'-phosphosulfate kinase</fullName>
    </alternativeName>
</protein>
<feature type="domain" description="APS kinase" evidence="11">
    <location>
        <begin position="30"/>
        <end position="179"/>
    </location>
</feature>
<evidence type="ECO:0000256" key="10">
    <source>
        <dbReference type="RuleBase" id="RU004347"/>
    </source>
</evidence>
<keyword evidence="7 9" id="KW-0418">Kinase</keyword>
<keyword evidence="13" id="KW-1185">Reference proteome</keyword>
<evidence type="ECO:0000256" key="9">
    <source>
        <dbReference type="HAMAP-Rule" id="MF_00065"/>
    </source>
</evidence>
<proteinExistence type="inferred from homology"/>
<dbReference type="Pfam" id="PF01583">
    <property type="entry name" value="APS_kinase"/>
    <property type="match status" value="1"/>
</dbReference>
<dbReference type="InterPro" id="IPR059117">
    <property type="entry name" value="APS_kinase_dom"/>
</dbReference>
<dbReference type="GO" id="GO:0070814">
    <property type="term" value="P:hydrogen sulfide biosynthetic process"/>
    <property type="evidence" value="ECO:0007669"/>
    <property type="project" value="UniProtKB-UniRule"/>
</dbReference>
<dbReference type="InterPro" id="IPR027417">
    <property type="entry name" value="P-loop_NTPase"/>
</dbReference>
<evidence type="ECO:0000256" key="6">
    <source>
        <dbReference type="ARBA" id="ARBA00022741"/>
    </source>
</evidence>
<dbReference type="UniPathway" id="UPA00140">
    <property type="reaction ID" value="UER00205"/>
</dbReference>
<dbReference type="RefSeq" id="WP_184525026.1">
    <property type="nucleotide sequence ID" value="NZ_JACHGK010000005.1"/>
</dbReference>
<dbReference type="PANTHER" id="PTHR11055:SF1">
    <property type="entry name" value="PAPS SYNTHETASE, ISOFORM D"/>
    <property type="match status" value="1"/>
</dbReference>
<dbReference type="NCBIfam" id="TIGR00455">
    <property type="entry name" value="apsK"/>
    <property type="match status" value="1"/>
</dbReference>
<evidence type="ECO:0000256" key="8">
    <source>
        <dbReference type="ARBA" id="ARBA00022840"/>
    </source>
</evidence>
<dbReference type="CDD" id="cd02027">
    <property type="entry name" value="APSK"/>
    <property type="match status" value="1"/>
</dbReference>
<keyword evidence="8 9" id="KW-0067">ATP-binding</keyword>
<name>A0A7X0HQT3_9BACI</name>